<evidence type="ECO:0000256" key="7">
    <source>
        <dbReference type="ARBA" id="ARBA00023136"/>
    </source>
</evidence>
<dbReference type="EMBL" id="JANBVO010000004">
    <property type="protein sequence ID" value="KAJ9155087.1"/>
    <property type="molecule type" value="Genomic_DNA"/>
</dbReference>
<evidence type="ECO:0000256" key="5">
    <source>
        <dbReference type="ARBA" id="ARBA00022692"/>
    </source>
</evidence>
<feature type="transmembrane region" description="Helical" evidence="8">
    <location>
        <begin position="34"/>
        <end position="54"/>
    </location>
</feature>
<name>A0AA38RR23_9PEZI</name>
<dbReference type="InterPro" id="IPR007272">
    <property type="entry name" value="Sulf_transp_TsuA/YedE"/>
</dbReference>
<feature type="transmembrane region" description="Helical" evidence="8">
    <location>
        <begin position="112"/>
        <end position="133"/>
    </location>
</feature>
<comment type="caution">
    <text evidence="9">The sequence shown here is derived from an EMBL/GenBank/DDBJ whole genome shotgun (WGS) entry which is preliminary data.</text>
</comment>
<comment type="subcellular location">
    <subcellularLocation>
        <location evidence="1">Cell inner membrane</location>
        <topology evidence="1">Multi-pass membrane protein</topology>
    </subcellularLocation>
</comment>
<protein>
    <submittedName>
        <fullName evidence="9">YeeE/YedE family protein</fullName>
    </submittedName>
</protein>
<feature type="transmembrane region" description="Helical" evidence="8">
    <location>
        <begin position="240"/>
        <end position="258"/>
    </location>
</feature>
<dbReference type="GO" id="GO:0005886">
    <property type="term" value="C:plasma membrane"/>
    <property type="evidence" value="ECO:0007669"/>
    <property type="project" value="UniProtKB-SubCell"/>
</dbReference>
<sequence length="328" mass="33280">MNTLITGAAFGAALTASGVYQPSVILSQLSFENWHMIQAFLTATASSAILVTVFQRLGYVQFKPRGYSTLGLFASYDANIVGGLLLGAGMALSGSCPGTVLPQTALGVTSGYYTLGGSIAGGILWSTLFRPLLRKTAKQGSTTQDPPKTSVYEALGISRTTALVALETVFTAVIAGTAAYTSVGPEATISPVVGGLLIGAAQLTSIVLRKSLLGISTCYEEVGDWVAWCVTGGKRGARPAASAIILAVGMVAGSWGLVKLDPSIVAPTTVSVSPVKSFVGGVLMVVGSRLAGGCTSGHGISGISLLSVSSLITIGSAFGFGAVLMKFL</sequence>
<evidence type="ECO:0000313" key="10">
    <source>
        <dbReference type="Proteomes" id="UP001174694"/>
    </source>
</evidence>
<dbReference type="Pfam" id="PF04143">
    <property type="entry name" value="Sulf_transp"/>
    <property type="match status" value="1"/>
</dbReference>
<dbReference type="Proteomes" id="UP001174694">
    <property type="component" value="Unassembled WGS sequence"/>
</dbReference>
<dbReference type="PANTHER" id="PTHR30574:SF1">
    <property type="entry name" value="SULPHUR TRANSPORT DOMAIN-CONTAINING PROTEIN"/>
    <property type="match status" value="1"/>
</dbReference>
<organism evidence="9 10">
    <name type="scientific">Pleurostoma richardsiae</name>
    <dbReference type="NCBI Taxonomy" id="41990"/>
    <lineage>
        <taxon>Eukaryota</taxon>
        <taxon>Fungi</taxon>
        <taxon>Dikarya</taxon>
        <taxon>Ascomycota</taxon>
        <taxon>Pezizomycotina</taxon>
        <taxon>Sordariomycetes</taxon>
        <taxon>Sordariomycetidae</taxon>
        <taxon>Calosphaeriales</taxon>
        <taxon>Pleurostomataceae</taxon>
        <taxon>Pleurostoma</taxon>
    </lineage>
</organism>
<proteinExistence type="predicted"/>
<keyword evidence="3" id="KW-1003">Cell membrane</keyword>
<evidence type="ECO:0000256" key="8">
    <source>
        <dbReference type="SAM" id="Phobius"/>
    </source>
</evidence>
<feature type="transmembrane region" description="Helical" evidence="8">
    <location>
        <begin position="264"/>
        <end position="287"/>
    </location>
</feature>
<evidence type="ECO:0000256" key="1">
    <source>
        <dbReference type="ARBA" id="ARBA00004429"/>
    </source>
</evidence>
<feature type="transmembrane region" description="Helical" evidence="8">
    <location>
        <begin position="162"/>
        <end position="183"/>
    </location>
</feature>
<evidence type="ECO:0000256" key="6">
    <source>
        <dbReference type="ARBA" id="ARBA00022989"/>
    </source>
</evidence>
<keyword evidence="5 8" id="KW-0812">Transmembrane</keyword>
<evidence type="ECO:0000313" key="9">
    <source>
        <dbReference type="EMBL" id="KAJ9155087.1"/>
    </source>
</evidence>
<keyword evidence="6 8" id="KW-1133">Transmembrane helix</keyword>
<reference evidence="9" key="1">
    <citation type="submission" date="2022-07" db="EMBL/GenBank/DDBJ databases">
        <title>Fungi with potential for degradation of polypropylene.</title>
        <authorList>
            <person name="Gostincar C."/>
        </authorList>
    </citation>
    <scope>NUCLEOTIDE SEQUENCE</scope>
    <source>
        <strain evidence="9">EXF-13308</strain>
    </source>
</reference>
<keyword evidence="4" id="KW-0997">Cell inner membrane</keyword>
<feature type="transmembrane region" description="Helical" evidence="8">
    <location>
        <begin position="66"/>
        <end position="92"/>
    </location>
</feature>
<accession>A0AA38RR23</accession>
<keyword evidence="10" id="KW-1185">Reference proteome</keyword>
<evidence type="ECO:0000256" key="4">
    <source>
        <dbReference type="ARBA" id="ARBA00022519"/>
    </source>
</evidence>
<evidence type="ECO:0000256" key="2">
    <source>
        <dbReference type="ARBA" id="ARBA00022448"/>
    </source>
</evidence>
<feature type="transmembrane region" description="Helical" evidence="8">
    <location>
        <begin position="189"/>
        <end position="208"/>
    </location>
</feature>
<feature type="transmembrane region" description="Helical" evidence="8">
    <location>
        <begin position="299"/>
        <end position="325"/>
    </location>
</feature>
<dbReference type="PANTHER" id="PTHR30574">
    <property type="entry name" value="INNER MEMBRANE PROTEIN YEDE"/>
    <property type="match status" value="1"/>
</dbReference>
<dbReference type="AlphaFoldDB" id="A0AA38RR23"/>
<keyword evidence="2" id="KW-0813">Transport</keyword>
<gene>
    <name evidence="9" type="ORF">NKR23_g2478</name>
</gene>
<keyword evidence="7 8" id="KW-0472">Membrane</keyword>
<evidence type="ECO:0000256" key="3">
    <source>
        <dbReference type="ARBA" id="ARBA00022475"/>
    </source>
</evidence>